<accession>A0ABU4HNT1</accession>
<dbReference type="Proteomes" id="UP001284601">
    <property type="component" value="Unassembled WGS sequence"/>
</dbReference>
<evidence type="ECO:0000313" key="2">
    <source>
        <dbReference type="EMBL" id="MDW5593704.1"/>
    </source>
</evidence>
<dbReference type="InterPro" id="IPR036890">
    <property type="entry name" value="HATPase_C_sf"/>
</dbReference>
<evidence type="ECO:0000259" key="1">
    <source>
        <dbReference type="Pfam" id="PF24391"/>
    </source>
</evidence>
<gene>
    <name evidence="2" type="ORF">R7226_05125</name>
</gene>
<sequence>MTELDLILSSAGTGDPNFTLHDDLHSFRVASWGADLLGSQVKEVSAFDLGFTLAAAYAHDVGMTPALGRIQAHYDALLAVGMEALPATDALHFQRWLDDERDGLVPPLAEGRPSINQLREARLAVAHYSRSRHNDWSEEWVRDWAARNNASASLYPGWIDHLVRICRSHHEGYERLSSPDFDPQLVGSPAEVLHLRHCAVLLRVADILDMDPGRTPDVIFRHRSVDRTSEIFWRRDHAITVVLEDYGFVVVARPGDAPTHKAVLDVVAAIDSELRLCRRLADEKRLSVAPNLRRELPNHWPFESHVRATIDSLDDSYEYIDGTFRPDVGRVLRLLGGTELYGNEWAALREMLQNAFDAVNESMARERLGWPDAHDPDGVTHLRRRHLVRVELSVDDDGGATLTCSDTGVGMTKERILQRFLVSGSGKRHDDRDLERRCEAAGFSLERTARFGIGVLSYFMLGDSLSVESRRASHAEDHDGITWRFTTGGPDTFGELRRGTDHRHGTVVAVPLGAHLHGSLDELAAELRAYVERTVLRVPCTFECSFPDGTSEALRWDPGWAPPPADAGDSTAFGADWLSGNLPVSPDVSRRDQIARERAREEYWRRLRWLVEDGELPDRLGYYRVLVPWYETPHGPSLMNLVDVDGDGAAKAVVPPSKTWFSWFGMQVDAIDDDADDDAPQLLDLMPGDLQTGGLLSLDLTSDEVASPTVSRESIAFTERSEAVFEFVRQRLESLREAFAVEHAAAEIAQLNFALAELDPGDHTPPWWWFVHADEGEGQRWSPVTFPATTFPAEPSDLFGGRGDGLTLSSRAVTALAPLSVTAHRRASISNSEFGLAFPPDAVFAVVDEDKVIGALPVWVREPLPGAEPYRDWFYPEWREVAAIRFAETTYLNTTHPTIRLLNRSDHDELHAAVNPVVLLEQPEAVTRSAAHVVAAWIFMRDDADEIWTAFGEAYPELTEEAHRLLVDAGIEAGTVSILSSFVTGDDGRTSSLTTFRPGGCTTEPADVLPVPAGEVVELTRNGAHPAARGDRPT</sequence>
<proteinExistence type="predicted"/>
<comment type="caution">
    <text evidence="2">The sequence shown here is derived from an EMBL/GenBank/DDBJ whole genome shotgun (WGS) entry which is preliminary data.</text>
</comment>
<keyword evidence="2" id="KW-0547">Nucleotide-binding</keyword>
<dbReference type="GO" id="GO:0005524">
    <property type="term" value="F:ATP binding"/>
    <property type="evidence" value="ECO:0007669"/>
    <property type="project" value="UniProtKB-KW"/>
</dbReference>
<dbReference type="InterPro" id="IPR056471">
    <property type="entry name" value="HD-CE"/>
</dbReference>
<reference evidence="3" key="1">
    <citation type="submission" date="2023-07" db="EMBL/GenBank/DDBJ databases">
        <title>Conexibacter stalactiti sp. nov., isolated from stalactites in a lava cave and emended description of the genus Conexibacter.</title>
        <authorList>
            <person name="Lee S.D."/>
        </authorList>
    </citation>
    <scope>NUCLEOTIDE SEQUENCE [LARGE SCALE GENOMIC DNA]</scope>
    <source>
        <strain evidence="3">KCTC 39840</strain>
    </source>
</reference>
<dbReference type="RefSeq" id="WP_318595963.1">
    <property type="nucleotide sequence ID" value="NZ_JAWSTH010000008.1"/>
</dbReference>
<dbReference type="Gene3D" id="3.30.565.10">
    <property type="entry name" value="Histidine kinase-like ATPase, C-terminal domain"/>
    <property type="match status" value="1"/>
</dbReference>
<protein>
    <submittedName>
        <fullName evidence="2">ATP-binding protein</fullName>
    </submittedName>
</protein>
<dbReference type="Pfam" id="PF24391">
    <property type="entry name" value="HD-CE"/>
    <property type="match status" value="1"/>
</dbReference>
<dbReference type="EMBL" id="JAWSTH010000008">
    <property type="protein sequence ID" value="MDW5593704.1"/>
    <property type="molecule type" value="Genomic_DNA"/>
</dbReference>
<organism evidence="2 3">
    <name type="scientific">Conexibacter stalactiti</name>
    <dbReference type="NCBI Taxonomy" id="1940611"/>
    <lineage>
        <taxon>Bacteria</taxon>
        <taxon>Bacillati</taxon>
        <taxon>Actinomycetota</taxon>
        <taxon>Thermoleophilia</taxon>
        <taxon>Solirubrobacterales</taxon>
        <taxon>Conexibacteraceae</taxon>
        <taxon>Conexibacter</taxon>
    </lineage>
</organism>
<keyword evidence="3" id="KW-1185">Reference proteome</keyword>
<feature type="domain" description="HD-CE" evidence="1">
    <location>
        <begin position="16"/>
        <end position="275"/>
    </location>
</feature>
<dbReference type="SUPFAM" id="SSF109604">
    <property type="entry name" value="HD-domain/PDEase-like"/>
    <property type="match status" value="1"/>
</dbReference>
<keyword evidence="2" id="KW-0067">ATP-binding</keyword>
<evidence type="ECO:0000313" key="3">
    <source>
        <dbReference type="Proteomes" id="UP001284601"/>
    </source>
</evidence>
<name>A0ABU4HNT1_9ACTN</name>
<dbReference type="SUPFAM" id="SSF55874">
    <property type="entry name" value="ATPase domain of HSP90 chaperone/DNA topoisomerase II/histidine kinase"/>
    <property type="match status" value="1"/>
</dbReference>